<dbReference type="InterPro" id="IPR049192">
    <property type="entry name" value="DUF4246_C"/>
</dbReference>
<dbReference type="InterPro" id="IPR025340">
    <property type="entry name" value="DUF4246"/>
</dbReference>
<feature type="region of interest" description="Disordered" evidence="1">
    <location>
        <begin position="395"/>
        <end position="424"/>
    </location>
</feature>
<proteinExistence type="predicted"/>
<organism evidence="3 4">
    <name type="scientific">Pseudozyma flocculosa PF-1</name>
    <dbReference type="NCBI Taxonomy" id="1277687"/>
    <lineage>
        <taxon>Eukaryota</taxon>
        <taxon>Fungi</taxon>
        <taxon>Dikarya</taxon>
        <taxon>Basidiomycota</taxon>
        <taxon>Ustilaginomycotina</taxon>
        <taxon>Ustilaginomycetes</taxon>
        <taxon>Ustilaginales</taxon>
        <taxon>Ustilaginaceae</taxon>
        <taxon>Pseudozyma</taxon>
    </lineage>
</organism>
<evidence type="ECO:0000259" key="2">
    <source>
        <dbReference type="Pfam" id="PF14033"/>
    </source>
</evidence>
<dbReference type="AlphaFoldDB" id="A0A061H8M7"/>
<reference evidence="3 4" key="1">
    <citation type="journal article" date="2013" name="Plant Cell">
        <title>The transition from a phytopathogenic smut ancestor to an anamorphic biocontrol agent deciphered by comparative whole-genome analysis.</title>
        <authorList>
            <person name="Lefebvre F."/>
            <person name="Joly D.L."/>
            <person name="Labbe C."/>
            <person name="Teichmann B."/>
            <person name="Linning R."/>
            <person name="Belzile F."/>
            <person name="Bakkeren G."/>
            <person name="Belanger R.R."/>
        </authorList>
    </citation>
    <scope>NUCLEOTIDE SEQUENCE [LARGE SCALE GENOMIC DNA]</scope>
    <source>
        <strain evidence="3 4">PF-1</strain>
    </source>
</reference>
<dbReference type="PANTHER" id="PTHR33119">
    <property type="entry name" value="IFI3P"/>
    <property type="match status" value="1"/>
</dbReference>
<dbReference type="eggNOG" id="ENOG502QQIE">
    <property type="taxonomic scope" value="Eukaryota"/>
</dbReference>
<evidence type="ECO:0000313" key="3">
    <source>
        <dbReference type="EMBL" id="EPQ26936.1"/>
    </source>
</evidence>
<sequence>MTTVVELSVELHQALMGLASGEIPFYVVRCPPSLARSFIHVLICIENGIEVPVAEAQLGMPSTLVDKTAKNLPAYKVKQASYQAFSACLDAFGLGALRSLLQVAVDERKGKPKRGRGKANPQKSQRLYRSIASSNIDPGASLVYLRKDDRADTAQSTNERRGIVERLRDRARFNEILSHLQQHGCTAQDACTLAALLIVVVLPKPPRNELVLQDAGYFSLPDCDGALYEPMTLDELAVWEQIGDIVRREAEWKTKIQQDAIIKKWRQQLVDTHGFTPGMAAYLLDELRWMATLPFAASAQPTGAPGVFYRSGSLDDAAVAELRDAVDRFAGSVSDASLGCCPDCSSFSSQLSFLVDPSMYALTDYTHLQPKQRTVARKLSTRAREYLEELRPSLAAGPDHDSAVGDIQPPYPLTSGTTQSLTPPSTRAVKGAIWIPAEVRTSKAGTRASFLSYINGLSPFDDASRQLYGPIARALAAMLPLFEATLAFSPLRGDTAFLKDVRKSKQRKRPVQPRNDAGRPPSSSAPAANTSAKSRWRPTVRQFVPPPLRKVNLCGKELQVVVRLIRADLAPNAPEKQGEDWHFQGMPYESICARGIYYLDCDNVLPPTSFFRVAVDEDSMEAAKYRHLKDHQLEDLFGFSVDDAYACYPQEIGSVTPEPGACFTYPAMAARSSSSLKLCDPSKPGHLTILEISLVDPARPMLSSSHVVPQQVDWLRDATLQLTDQDPRCRLNRLPREVVFRIFAHLDSVLQRDELQDSDGSAERTSFTISRNAALERRRLDLKERVAENERIDAAYEHFRGHVLDAFDLFEPSDDYLYDDDSDFEPDYDDFARVLDQLSLGGPVYVIPSAGSAHSRQGGGIVRIA</sequence>
<name>A0A061H8M7_9BASI</name>
<dbReference type="HOGENOM" id="CLU_331244_0_0_1"/>
<protein>
    <recommendedName>
        <fullName evidence="2">DUF4246 domain-containing protein</fullName>
    </recommendedName>
</protein>
<gene>
    <name evidence="3" type="ORF">PFL1_05570</name>
</gene>
<feature type="region of interest" description="Disordered" evidence="1">
    <location>
        <begin position="500"/>
        <end position="536"/>
    </location>
</feature>
<dbReference type="EMBL" id="KE361642">
    <property type="protein sequence ID" value="EPQ26936.1"/>
    <property type="molecule type" value="Genomic_DNA"/>
</dbReference>
<dbReference type="Proteomes" id="UP000053664">
    <property type="component" value="Unassembled WGS sequence"/>
</dbReference>
<dbReference type="PANTHER" id="PTHR33119:SF1">
    <property type="entry name" value="FE2OG DIOXYGENASE DOMAIN-CONTAINING PROTEIN"/>
    <property type="match status" value="1"/>
</dbReference>
<dbReference type="OrthoDB" id="415532at2759"/>
<evidence type="ECO:0000256" key="1">
    <source>
        <dbReference type="SAM" id="MobiDB-lite"/>
    </source>
</evidence>
<dbReference type="RefSeq" id="XP_007881297.1">
    <property type="nucleotide sequence ID" value="XM_007883106.1"/>
</dbReference>
<feature type="compositionally biased region" description="Polar residues" evidence="1">
    <location>
        <begin position="414"/>
        <end position="424"/>
    </location>
</feature>
<feature type="domain" description="DUF4246" evidence="2">
    <location>
        <begin position="279"/>
        <end position="717"/>
    </location>
</feature>
<dbReference type="KEGG" id="pfp:PFL1_05570"/>
<dbReference type="GeneID" id="19319660"/>
<accession>A0A061H8M7</accession>
<evidence type="ECO:0000313" key="4">
    <source>
        <dbReference type="Proteomes" id="UP000053664"/>
    </source>
</evidence>
<dbReference type="Pfam" id="PF14033">
    <property type="entry name" value="DUF4246"/>
    <property type="match status" value="1"/>
</dbReference>